<evidence type="ECO:0008006" key="4">
    <source>
        <dbReference type="Google" id="ProtNLM"/>
    </source>
</evidence>
<feature type="signal peptide" evidence="1">
    <location>
        <begin position="1"/>
        <end position="20"/>
    </location>
</feature>
<dbReference type="RefSeq" id="WP_130093137.1">
    <property type="nucleotide sequence ID" value="NZ_SETE01000002.1"/>
</dbReference>
<sequence>MKAKFIFPFTLLLIIGSSCATSTQKDKVAFKVYSQEETKIMKVKRSGAVIVTGEKVGFLRNDGVLTDLKNDTLAYKNAEGVVYSKTHQTIGKIDKNDAIEIDSSTKLVWTADGKLQIRDNEFIRVEPNFKAFYHKTAFLFIIYASINSSDEEIDIEESE</sequence>
<comment type="caution">
    <text evidence="2">The sequence shown here is derived from an EMBL/GenBank/DDBJ whole genome shotgun (WGS) entry which is preliminary data.</text>
</comment>
<proteinExistence type="predicted"/>
<dbReference type="AlphaFoldDB" id="A0A4Q4KST8"/>
<dbReference type="PROSITE" id="PS51257">
    <property type="entry name" value="PROKAR_LIPOPROTEIN"/>
    <property type="match status" value="1"/>
</dbReference>
<accession>A0A4Q4KST8</accession>
<reference evidence="2 3" key="1">
    <citation type="submission" date="2019-02" db="EMBL/GenBank/DDBJ databases">
        <title>Genome sequence of the sea-ice species Brumimicrobium glaciale.</title>
        <authorList>
            <person name="Bowman J.P."/>
        </authorList>
    </citation>
    <scope>NUCLEOTIDE SEQUENCE [LARGE SCALE GENOMIC DNA]</scope>
    <source>
        <strain evidence="2 3">IC156</strain>
    </source>
</reference>
<keyword evidence="1" id="KW-0732">Signal</keyword>
<gene>
    <name evidence="2" type="ORF">ERX46_07060</name>
</gene>
<organism evidence="2 3">
    <name type="scientific">Brumimicrobium glaciale</name>
    <dbReference type="NCBI Taxonomy" id="200475"/>
    <lineage>
        <taxon>Bacteria</taxon>
        <taxon>Pseudomonadati</taxon>
        <taxon>Bacteroidota</taxon>
        <taxon>Flavobacteriia</taxon>
        <taxon>Flavobacteriales</taxon>
        <taxon>Crocinitomicaceae</taxon>
        <taxon>Brumimicrobium</taxon>
    </lineage>
</organism>
<name>A0A4Q4KST8_9FLAO</name>
<evidence type="ECO:0000313" key="3">
    <source>
        <dbReference type="Proteomes" id="UP000293952"/>
    </source>
</evidence>
<keyword evidence="3" id="KW-1185">Reference proteome</keyword>
<dbReference type="EMBL" id="SETE01000002">
    <property type="protein sequence ID" value="RYM35129.1"/>
    <property type="molecule type" value="Genomic_DNA"/>
</dbReference>
<evidence type="ECO:0000256" key="1">
    <source>
        <dbReference type="SAM" id="SignalP"/>
    </source>
</evidence>
<evidence type="ECO:0000313" key="2">
    <source>
        <dbReference type="EMBL" id="RYM35129.1"/>
    </source>
</evidence>
<protein>
    <recommendedName>
        <fullName evidence="4">LPS export ABC transporter periplasmic protein LptC</fullName>
    </recommendedName>
</protein>
<feature type="chain" id="PRO_5020984685" description="LPS export ABC transporter periplasmic protein LptC" evidence="1">
    <location>
        <begin position="21"/>
        <end position="159"/>
    </location>
</feature>
<dbReference type="Proteomes" id="UP000293952">
    <property type="component" value="Unassembled WGS sequence"/>
</dbReference>